<dbReference type="Proteomes" id="UP000188268">
    <property type="component" value="Unassembled WGS sequence"/>
</dbReference>
<keyword evidence="3" id="KW-1185">Reference proteome</keyword>
<dbReference type="AlphaFoldDB" id="A0A1R3HNE4"/>
<name>A0A1R3HNE4_COCAP</name>
<feature type="region of interest" description="Disordered" evidence="1">
    <location>
        <begin position="40"/>
        <end position="90"/>
    </location>
</feature>
<accession>A0A1R3HNE4</accession>
<feature type="compositionally biased region" description="Polar residues" evidence="1">
    <location>
        <begin position="75"/>
        <end position="90"/>
    </location>
</feature>
<evidence type="ECO:0000313" key="3">
    <source>
        <dbReference type="Proteomes" id="UP000188268"/>
    </source>
</evidence>
<sequence length="90" mass="10537">MGRVKAADMRRAKQQLNMRRVKMKDGDSEFRLTDTEDALDVEERGRSRQMRINSRLTEEQDGPQDLRDGIGMPESTRQMDTEMTTINLQY</sequence>
<reference evidence="2 3" key="1">
    <citation type="submission" date="2013-09" db="EMBL/GenBank/DDBJ databases">
        <title>Corchorus capsularis genome sequencing.</title>
        <authorList>
            <person name="Alam M."/>
            <person name="Haque M.S."/>
            <person name="Islam M.S."/>
            <person name="Emdad E.M."/>
            <person name="Islam M.M."/>
            <person name="Ahmed B."/>
            <person name="Halim A."/>
            <person name="Hossen Q.M.M."/>
            <person name="Hossain M.Z."/>
            <person name="Ahmed R."/>
            <person name="Khan M.M."/>
            <person name="Islam R."/>
            <person name="Rashid M.M."/>
            <person name="Khan S.A."/>
            <person name="Rahman M.S."/>
            <person name="Alam M."/>
        </authorList>
    </citation>
    <scope>NUCLEOTIDE SEQUENCE [LARGE SCALE GENOMIC DNA]</scope>
    <source>
        <strain evidence="3">cv. CVL-1</strain>
        <tissue evidence="2">Whole seedling</tissue>
    </source>
</reference>
<dbReference type="Gramene" id="OMO71721">
    <property type="protein sequence ID" value="OMO71721"/>
    <property type="gene ID" value="CCACVL1_18086"/>
</dbReference>
<organism evidence="2 3">
    <name type="scientific">Corchorus capsularis</name>
    <name type="common">Jute</name>
    <dbReference type="NCBI Taxonomy" id="210143"/>
    <lineage>
        <taxon>Eukaryota</taxon>
        <taxon>Viridiplantae</taxon>
        <taxon>Streptophyta</taxon>
        <taxon>Embryophyta</taxon>
        <taxon>Tracheophyta</taxon>
        <taxon>Spermatophyta</taxon>
        <taxon>Magnoliopsida</taxon>
        <taxon>eudicotyledons</taxon>
        <taxon>Gunneridae</taxon>
        <taxon>Pentapetalae</taxon>
        <taxon>rosids</taxon>
        <taxon>malvids</taxon>
        <taxon>Malvales</taxon>
        <taxon>Malvaceae</taxon>
        <taxon>Grewioideae</taxon>
        <taxon>Apeibeae</taxon>
        <taxon>Corchorus</taxon>
    </lineage>
</organism>
<evidence type="ECO:0000256" key="1">
    <source>
        <dbReference type="SAM" id="MobiDB-lite"/>
    </source>
</evidence>
<proteinExistence type="predicted"/>
<comment type="caution">
    <text evidence="2">The sequence shown here is derived from an EMBL/GenBank/DDBJ whole genome shotgun (WGS) entry which is preliminary data.</text>
</comment>
<evidence type="ECO:0000313" key="2">
    <source>
        <dbReference type="EMBL" id="OMO71721.1"/>
    </source>
</evidence>
<dbReference type="EMBL" id="AWWV01011550">
    <property type="protein sequence ID" value="OMO71721.1"/>
    <property type="molecule type" value="Genomic_DNA"/>
</dbReference>
<gene>
    <name evidence="2" type="ORF">CCACVL1_18086</name>
</gene>
<protein>
    <submittedName>
        <fullName evidence="2">Uncharacterized protein</fullName>
    </submittedName>
</protein>